<reference evidence="2" key="4">
    <citation type="submission" date="2025-08" db="UniProtKB">
        <authorList>
            <consortium name="Ensembl"/>
        </authorList>
    </citation>
    <scope>IDENTIFICATION</scope>
</reference>
<dbReference type="EMBL" id="AC016747">
    <property type="status" value="NOT_ANNOTATED_CDS"/>
    <property type="molecule type" value="Genomic_DNA"/>
</dbReference>
<dbReference type="ChiTaRS" id="C2orf74">
    <property type="organism name" value="human"/>
</dbReference>
<dbReference type="GeneTree" id="ENSGT00390000004911"/>
<protein>
    <submittedName>
        <fullName evidence="2">Chromosome 2 open reading frame 74</fullName>
    </submittedName>
</protein>
<evidence type="ECO:0000313" key="2">
    <source>
        <dbReference type="Ensembl" id="ENSP00000381621.2"/>
    </source>
</evidence>
<organism evidence="2 3">
    <name type="scientific">Homo sapiens</name>
    <name type="common">Human</name>
    <dbReference type="NCBI Taxonomy" id="9606"/>
    <lineage>
        <taxon>Eukaryota</taxon>
        <taxon>Metazoa</taxon>
        <taxon>Chordata</taxon>
        <taxon>Craniata</taxon>
        <taxon>Vertebrata</taxon>
        <taxon>Euteleostomi</taxon>
        <taxon>Mammalia</taxon>
        <taxon>Eutheria</taxon>
        <taxon>Euarchontoglires</taxon>
        <taxon>Primates</taxon>
        <taxon>Haplorrhini</taxon>
        <taxon>Catarrhini</taxon>
        <taxon>Hominidae</taxon>
        <taxon>Homo</taxon>
    </lineage>
</organism>
<reference evidence="2" key="5">
    <citation type="submission" date="2025-09" db="UniProtKB">
        <authorList>
            <consortium name="Ensembl"/>
        </authorList>
    </citation>
    <scope>IDENTIFICATION</scope>
</reference>
<dbReference type="ExpressionAtlas" id="F8VY72">
    <property type="expression patterns" value="baseline and differential"/>
</dbReference>
<dbReference type="OpenTargets" id="ENSG00000237651"/>
<gene>
    <name evidence="2" type="primary">C2orf74</name>
</gene>
<evidence type="ECO:0000313" key="3">
    <source>
        <dbReference type="Proteomes" id="UP000005640"/>
    </source>
</evidence>
<dbReference type="VEuPathDB" id="HostDB:ENSG00000237651"/>
<dbReference type="Bgee" id="ENSG00000237651">
    <property type="expression patterns" value="Expressed in nucleus accumbens and 100 other cell types or tissues"/>
</dbReference>
<dbReference type="HGNC" id="HGNC:34439">
    <property type="gene designation" value="C2orf74"/>
</dbReference>
<evidence type="ECO:0000256" key="1">
    <source>
        <dbReference type="SAM" id="MobiDB-lite"/>
    </source>
</evidence>
<sequence>MDQGLREVVGDSRMPWTIWSPSCCRSCHHEWTPSGHHSKEVCRQEMESRSVA</sequence>
<dbReference type="AlphaFoldDB" id="F8VY72"/>
<dbReference type="UCSC" id="uc061jmj.1">
    <property type="organism name" value="human"/>
</dbReference>
<feature type="region of interest" description="Disordered" evidence="1">
    <location>
        <begin position="31"/>
        <end position="52"/>
    </location>
</feature>
<dbReference type="OrthoDB" id="9836846at2759"/>
<reference evidence="2 3" key="1">
    <citation type="journal article" date="2001" name="Nature">
        <title>Initial sequencing and analysis of the human genome.</title>
        <authorList>
            <consortium name="International Human Genome Sequencing Consortium"/>
            <person name="Lander E.S."/>
            <person name="Linton L.M."/>
            <person name="Birren B."/>
            <person name="Nusbaum C."/>
            <person name="Zody M.C."/>
            <person name="Baldwin J."/>
            <person name="Devon K."/>
            <person name="Dewar K."/>
            <person name="Doyle M."/>
            <person name="FitzHugh W."/>
            <person name="Funke R."/>
            <person name="Gage D."/>
            <person name="Harris K."/>
            <person name="Heaford A."/>
            <person name="Howland J."/>
            <person name="Kann L."/>
            <person name="Lehoczky J."/>
            <person name="LeVine R."/>
            <person name="McEwan P."/>
            <person name="McKernan K."/>
            <person name="Meldrim J."/>
            <person name="Mesirov J.P."/>
            <person name="Miranda C."/>
            <person name="Morris W."/>
            <person name="Naylor J."/>
            <person name="Raymond C."/>
            <person name="Rosetti M."/>
            <person name="Santos R."/>
            <person name="Sheridan A."/>
            <person name="Sougnez C."/>
            <person name="Stange-Thomann N."/>
            <person name="Stojanovic N."/>
            <person name="Subramanian A."/>
            <person name="Wyman D."/>
            <person name="Rogers J."/>
            <person name="Sulston J."/>
            <person name="Ainscough R."/>
            <person name="Beck S."/>
            <person name="Bentley D."/>
            <person name="Burton J."/>
            <person name="Clee C."/>
            <person name="Carter N."/>
            <person name="Coulson A."/>
            <person name="Deadman R."/>
            <person name="Deloukas P."/>
            <person name="Dunham A."/>
            <person name="Dunham I."/>
            <person name="Durbin R."/>
            <person name="French L."/>
            <person name="Grafham D."/>
            <person name="Gregory S."/>
            <person name="Hubbard T."/>
            <person name="Humphray S."/>
            <person name="Hunt A."/>
            <person name="Jones M."/>
            <person name="Lloyd C."/>
            <person name="McMurray A."/>
            <person name="Matthews L."/>
            <person name="Mercer S."/>
            <person name="Milne S."/>
            <person name="Mullikin J.C."/>
            <person name="Mungall A."/>
            <person name="Plumb R."/>
            <person name="Ross M."/>
            <person name="Shownkeen R."/>
            <person name="Sims S."/>
            <person name="Waterston R.H."/>
            <person name="Wilson R.K."/>
            <person name="Hillier L.W."/>
            <person name="McPherson J.D."/>
            <person name="Marra M.A."/>
            <person name="Mardis E.R."/>
            <person name="Fulton L.A."/>
            <person name="Chinwalla A.T."/>
            <person name="Pepin K.H."/>
            <person name="Gish W.R."/>
            <person name="Chissoe S.L."/>
            <person name="Wendl M.C."/>
            <person name="Delehaunty K.D."/>
            <person name="Miner T.L."/>
            <person name="Delehaunty A."/>
            <person name="Kramer J.B."/>
            <person name="Cook L.L."/>
            <person name="Fulton R.S."/>
            <person name="Johnson D.L."/>
            <person name="Minx P.J."/>
            <person name="Clifton S.W."/>
            <person name="Hawkins T."/>
            <person name="Branscomb E."/>
            <person name="Predki P."/>
            <person name="Richardson P."/>
            <person name="Wenning S."/>
            <person name="Slezak T."/>
            <person name="Doggett N."/>
            <person name="Cheng J.F."/>
            <person name="Olsen A."/>
            <person name="Lucas S."/>
            <person name="Elkin C."/>
            <person name="Uberbacher E."/>
            <person name="Frazier M."/>
            <person name="Gibbs R.A."/>
            <person name="Muzny D.M."/>
            <person name="Scherer S.E."/>
            <person name="Bouck J.B."/>
            <person name="Sodergren E.J."/>
            <person name="Worley K.C."/>
            <person name="Rives C.M."/>
            <person name="Gorrell J.H."/>
            <person name="Metzker M.L."/>
            <person name="Naylor S.L."/>
            <person name="Kucherlapati R.S."/>
            <person name="Nelson D.L."/>
            <person name="Weinstock G.M."/>
            <person name="Sakaki Y."/>
            <person name="Fujiyama A."/>
            <person name="Hattori M."/>
            <person name="Yada T."/>
            <person name="Toyoda A."/>
            <person name="Itoh T."/>
            <person name="Kawagoe C."/>
            <person name="Watanabe H."/>
            <person name="Totoki Y."/>
            <person name="Taylor T."/>
            <person name="Weissenbach J."/>
            <person name="Heilig R."/>
            <person name="Saurin W."/>
            <person name="Artiguenave F."/>
            <person name="Brottier P."/>
            <person name="Bruls T."/>
            <person name="Pelletier E."/>
            <person name="Robert C."/>
            <person name="Wincker P."/>
            <person name="Smith D.R."/>
            <person name="Doucette-Stamm L."/>
            <person name="Rubenfield M."/>
            <person name="Weinstock K."/>
            <person name="Lee H.M."/>
            <person name="Dubois J."/>
            <person name="Rosenthal A."/>
            <person name="Platzer M."/>
            <person name="Nyakatura G."/>
            <person name="Taudien S."/>
            <person name="Rump A."/>
            <person name="Yang H."/>
            <person name="Yu J."/>
            <person name="Wang J."/>
            <person name="Huang G."/>
            <person name="Gu J."/>
            <person name="Hood L."/>
            <person name="Rowen L."/>
            <person name="Madan A."/>
            <person name="Qin S."/>
            <person name="Davis R.W."/>
            <person name="Federspiel N.A."/>
            <person name="Abola A.P."/>
            <person name="Proctor M.J."/>
            <person name="Myers R.M."/>
            <person name="Schmutz J."/>
            <person name="Dickson M."/>
            <person name="Grimwood J."/>
            <person name="Cox D.R."/>
            <person name="Olson M.V."/>
            <person name="Kaul R."/>
            <person name="Raymond C."/>
            <person name="Shimizu N."/>
            <person name="Kawasaki K."/>
            <person name="Minoshima S."/>
            <person name="Evans G.A."/>
            <person name="Athanasiou M."/>
            <person name="Schultz R."/>
            <person name="Roe B.A."/>
            <person name="Chen F."/>
            <person name="Pan H."/>
            <person name="Ramser J."/>
            <person name="Lehrach H."/>
            <person name="Reinhardt R."/>
            <person name="McCombie W.R."/>
            <person name="de la Bastide M."/>
            <person name="Dedhia N."/>
            <person name="Blocker H."/>
            <person name="Hornischer K."/>
            <person name="Nordsiek G."/>
            <person name="Agarwala R."/>
            <person name="Aravind L."/>
            <person name="Bailey J.A."/>
            <person name="Bateman A."/>
            <person name="Batzoglou S."/>
            <person name="Birney E."/>
            <person name="Bork P."/>
            <person name="Brown D.G."/>
            <person name="Burge C.B."/>
            <person name="Cerutti L."/>
            <person name="Chen H.C."/>
            <person name="Church D."/>
            <person name="Clamp M."/>
            <person name="Copley R.R."/>
            <person name="Doerks T."/>
            <person name="Eddy S.R."/>
            <person name="Eichler E.E."/>
            <person name="Furey T.S."/>
            <person name="Galagan J."/>
            <person name="Gilbert J.G."/>
            <person name="Harmon C."/>
            <person name="Hayashizaki Y."/>
            <person name="Haussler D."/>
            <person name="Hermjakob H."/>
            <person name="Hokamp K."/>
            <person name="Jang W."/>
            <person name="Johnson L.S."/>
            <person name="Jones T.A."/>
            <person name="Kasif S."/>
            <person name="Kaspryzk A."/>
            <person name="Kennedy S."/>
            <person name="Kent W.J."/>
            <person name="Kitts P."/>
            <person name="Koonin E.V."/>
            <person name="Korf I."/>
            <person name="Kulp D."/>
            <person name="Lancet D."/>
            <person name="Lowe T.M."/>
            <person name="McLysaght A."/>
            <person name="Mikkelsen T."/>
            <person name="Moran J.V."/>
            <person name="Mulder N."/>
            <person name="Pollara V.J."/>
            <person name="Ponting C.P."/>
            <person name="Schuler G."/>
            <person name="Schultz J."/>
            <person name="Slater G."/>
            <person name="Smit A.F."/>
            <person name="Stupka E."/>
            <person name="Szustakowski J."/>
            <person name="Thierry-Mieg D."/>
            <person name="Thierry-Mieg J."/>
            <person name="Wagner L."/>
            <person name="Wallis J."/>
            <person name="Wheeler R."/>
            <person name="Williams A."/>
            <person name="Wolf Y.I."/>
            <person name="Wolfe K.H."/>
            <person name="Yang S.P."/>
            <person name="Yeh R.F."/>
            <person name="Collins F."/>
            <person name="Guyer M.S."/>
            <person name="Peterson J."/>
            <person name="Felsenfeld A."/>
            <person name="Wetterstrand K.A."/>
            <person name="Patrinos A."/>
            <person name="Morgan M.J."/>
            <person name="de Jong P."/>
            <person name="Catanese J.J."/>
            <person name="Osoegawa K."/>
            <person name="Shizuya H."/>
            <person name="Choi S."/>
            <person name="Chen Y.J."/>
        </authorList>
    </citation>
    <scope>NUCLEOTIDE SEQUENCE [LARGE SCALE GENOMIC DNA]</scope>
</reference>
<dbReference type="Ensembl" id="ENST00000398622.3">
    <property type="protein sequence ID" value="ENSP00000381621.2"/>
    <property type="gene ID" value="ENSG00000237651.8"/>
</dbReference>
<name>F8VY72_HUMAN</name>
<dbReference type="HOGENOM" id="CLU_3086564_0_0_1"/>
<keyword evidence="3" id="KW-1185">Reference proteome</keyword>
<reference evidence="2 3" key="2">
    <citation type="journal article" date="2004" name="Nature">
        <title>Finishing the euchromatic sequence of the human genome.</title>
        <authorList>
            <consortium name="International Human Genome Sequencing Consortium"/>
        </authorList>
    </citation>
    <scope>NUCLEOTIDE SEQUENCE [LARGE SCALE GENOMIC DNA]</scope>
</reference>
<accession>F8VY72</accession>
<proteinExistence type="predicted"/>
<reference evidence="2 3" key="3">
    <citation type="journal article" date="2005" name="Nature">
        <title>Generation and annotation of the DNA sequences of human chromosomes 2 and 4.</title>
        <authorList>
            <person name="Hillier L.W."/>
            <person name="Graves T.A."/>
            <person name="Fulton R.S."/>
            <person name="Fulton L.A."/>
            <person name="Pepin K.H."/>
            <person name="Minx P."/>
            <person name="Wagner-McPherson C."/>
            <person name="Layman D."/>
            <person name="Wylie K."/>
            <person name="Sekhon M."/>
            <person name="Becker M.C."/>
            <person name="Fewell G.A."/>
            <person name="Delehaunty K.D."/>
            <person name="Miner T.L."/>
            <person name="Nash W.E."/>
            <person name="Kremitzki C."/>
            <person name="Oddy L."/>
            <person name="Du H."/>
            <person name="Sun H."/>
            <person name="Bradshaw-Cordum H."/>
            <person name="Ali J."/>
            <person name="Carter J."/>
            <person name="Cordes M."/>
            <person name="Harris A."/>
            <person name="Isak A."/>
            <person name="van Brunt A."/>
            <person name="Nguyen C."/>
            <person name="Du F."/>
            <person name="Courtney L."/>
            <person name="Kalicki J."/>
            <person name="Ozersky P."/>
            <person name="Abbott S."/>
            <person name="Armstrong J."/>
            <person name="Belter E.A."/>
            <person name="Caruso L."/>
            <person name="Cedroni M."/>
            <person name="Cotton M."/>
            <person name="Davidson T."/>
            <person name="Desai A."/>
            <person name="Elliott G."/>
            <person name="Erb T."/>
            <person name="Fronick C."/>
            <person name="Gaige T."/>
            <person name="Haakenson W."/>
            <person name="Haglund K."/>
            <person name="Holmes A."/>
            <person name="Harkins R."/>
            <person name="Kim K."/>
            <person name="Kruchowski S.S."/>
            <person name="Strong C.M."/>
            <person name="Grewal N."/>
            <person name="Goyea E."/>
            <person name="Hou S."/>
            <person name="Levy A."/>
            <person name="Martinka S."/>
            <person name="Mead K."/>
            <person name="McLellan M.D."/>
            <person name="Meyer R."/>
            <person name="Randall-Maher J."/>
            <person name="Tomlinson C."/>
            <person name="Dauphin-Kohlberg S."/>
            <person name="Kozlowicz-Reilly A."/>
            <person name="Shah N."/>
            <person name="Swearengen-Shahid S."/>
            <person name="Snider J."/>
            <person name="Strong J.T."/>
            <person name="Thompson J."/>
            <person name="Yoakum M."/>
            <person name="Leonard S."/>
            <person name="Pearman C."/>
            <person name="Trani L."/>
            <person name="Radionenko M."/>
            <person name="Waligorski J.E."/>
            <person name="Wang C."/>
            <person name="Rock S.M."/>
            <person name="Tin-Wollam A.M."/>
            <person name="Maupin R."/>
            <person name="Latreille P."/>
            <person name="Wendl M.C."/>
            <person name="Yang S.P."/>
            <person name="Pohl C."/>
            <person name="Wallis J.W."/>
            <person name="Spieth J."/>
            <person name="Bieri T.A."/>
            <person name="Berkowicz N."/>
            <person name="Nelson J.O."/>
            <person name="Osborne J."/>
            <person name="Ding L."/>
            <person name="Meyer R."/>
            <person name="Sabo A."/>
            <person name="Shotland Y."/>
            <person name="Sinha P."/>
            <person name="Wohldmann P.E."/>
            <person name="Cook L.L."/>
            <person name="Hickenbotham M.T."/>
            <person name="Eldred J."/>
            <person name="Williams D."/>
            <person name="Jones T.A."/>
            <person name="She X."/>
            <person name="Ciccarelli F.D."/>
            <person name="Izaurralde E."/>
            <person name="Taylor J."/>
            <person name="Schmutz J."/>
            <person name="Myers R.M."/>
            <person name="Cox D.R."/>
            <person name="Huang X."/>
            <person name="McPherson J.D."/>
            <person name="Mardis E.R."/>
            <person name="Clifton S.W."/>
            <person name="Warren W.C."/>
            <person name="Chinwalla A.T."/>
            <person name="Eddy S.R."/>
            <person name="Marra M.A."/>
            <person name="Ovcharenko I."/>
            <person name="Furey T.S."/>
            <person name="Miller W."/>
            <person name="Eichler E.E."/>
            <person name="Bork P."/>
            <person name="Suyama M."/>
            <person name="Torrents D."/>
            <person name="Waterston R.H."/>
            <person name="Wilson R.K."/>
        </authorList>
    </citation>
    <scope>NUCLEOTIDE SEQUENCE [LARGE SCALE GENOMIC DNA]</scope>
</reference>
<dbReference type="Proteomes" id="UP000005640">
    <property type="component" value="Chromosome 2"/>
</dbReference>